<evidence type="ECO:0000259" key="3">
    <source>
        <dbReference type="Pfam" id="PF06863"/>
    </source>
</evidence>
<gene>
    <name evidence="4" type="ORF">ACFQBM_15545</name>
</gene>
<accession>A0ABW1YT11</accession>
<dbReference type="InterPro" id="IPR037050">
    <property type="entry name" value="DUF1254_sf"/>
</dbReference>
<reference evidence="5" key="1">
    <citation type="journal article" date="2019" name="Int. J. Syst. Evol. Microbiol.">
        <title>The Global Catalogue of Microorganisms (GCM) 10K type strain sequencing project: providing services to taxonomists for standard genome sequencing and annotation.</title>
        <authorList>
            <consortium name="The Broad Institute Genomics Platform"/>
            <consortium name="The Broad Institute Genome Sequencing Center for Infectious Disease"/>
            <person name="Wu L."/>
            <person name="Ma J."/>
        </authorList>
    </citation>
    <scope>NUCLEOTIDE SEQUENCE [LARGE SCALE GENOMIC DNA]</scope>
    <source>
        <strain evidence="5">CGMCC 1.13718</strain>
    </source>
</reference>
<dbReference type="InterPro" id="IPR010679">
    <property type="entry name" value="DUF1254"/>
</dbReference>
<feature type="region of interest" description="Disordered" evidence="1">
    <location>
        <begin position="528"/>
        <end position="548"/>
    </location>
</feature>
<feature type="compositionally biased region" description="Basic and acidic residues" evidence="1">
    <location>
        <begin position="528"/>
        <end position="541"/>
    </location>
</feature>
<name>A0ABW1YT11_9GAMM</name>
<dbReference type="Gene3D" id="2.60.40.1610">
    <property type="entry name" value="Domain of unknown function DUF1254"/>
    <property type="match status" value="1"/>
</dbReference>
<dbReference type="InterPro" id="IPR010621">
    <property type="entry name" value="DUF1214"/>
</dbReference>
<feature type="region of interest" description="Disordered" evidence="1">
    <location>
        <begin position="466"/>
        <end position="495"/>
    </location>
</feature>
<keyword evidence="5" id="KW-1185">Reference proteome</keyword>
<feature type="domain" description="DUF1214" evidence="2">
    <location>
        <begin position="419"/>
        <end position="524"/>
    </location>
</feature>
<dbReference type="SUPFAM" id="SSF160935">
    <property type="entry name" value="VPA0735-like"/>
    <property type="match status" value="1"/>
</dbReference>
<feature type="region of interest" description="Disordered" evidence="1">
    <location>
        <begin position="21"/>
        <end position="54"/>
    </location>
</feature>
<dbReference type="Gene3D" id="2.60.120.600">
    <property type="entry name" value="Domain of unknown function DUF1214, C-terminal domain"/>
    <property type="match status" value="1"/>
</dbReference>
<evidence type="ECO:0000313" key="4">
    <source>
        <dbReference type="EMBL" id="MFC6634702.1"/>
    </source>
</evidence>
<dbReference type="Gene3D" id="1.10.3360.10">
    <property type="entry name" value="VPA0735-like domain"/>
    <property type="match status" value="1"/>
</dbReference>
<dbReference type="InterPro" id="IPR037049">
    <property type="entry name" value="DUF1214_C_sf"/>
</dbReference>
<dbReference type="PANTHER" id="PTHR36509:SF3">
    <property type="entry name" value="SIGNAL PEPTIDE PROTEIN"/>
    <property type="match status" value="1"/>
</dbReference>
<dbReference type="Proteomes" id="UP001596425">
    <property type="component" value="Unassembled WGS sequence"/>
</dbReference>
<feature type="domain" description="DUF1254" evidence="3">
    <location>
        <begin position="121"/>
        <end position="255"/>
    </location>
</feature>
<dbReference type="PROSITE" id="PS51257">
    <property type="entry name" value="PROKAR_LIPOPROTEIN"/>
    <property type="match status" value="1"/>
</dbReference>
<dbReference type="EMBL" id="JBHSVR010000001">
    <property type="protein sequence ID" value="MFC6634702.1"/>
    <property type="molecule type" value="Genomic_DNA"/>
</dbReference>
<dbReference type="PANTHER" id="PTHR36509">
    <property type="entry name" value="BLL3101 PROTEIN"/>
    <property type="match status" value="1"/>
</dbReference>
<evidence type="ECO:0000313" key="5">
    <source>
        <dbReference type="Proteomes" id="UP001596425"/>
    </source>
</evidence>
<organism evidence="4 5">
    <name type="scientific">Microbulbifer taiwanensis</name>
    <dbReference type="NCBI Taxonomy" id="986746"/>
    <lineage>
        <taxon>Bacteria</taxon>
        <taxon>Pseudomonadati</taxon>
        <taxon>Pseudomonadota</taxon>
        <taxon>Gammaproteobacteria</taxon>
        <taxon>Cellvibrionales</taxon>
        <taxon>Microbulbiferaceae</taxon>
        <taxon>Microbulbifer</taxon>
    </lineage>
</organism>
<dbReference type="RefSeq" id="WP_226864811.1">
    <property type="nucleotide sequence ID" value="NZ_JACZFR010000021.1"/>
</dbReference>
<evidence type="ECO:0000259" key="2">
    <source>
        <dbReference type="Pfam" id="PF06742"/>
    </source>
</evidence>
<protein>
    <submittedName>
        <fullName evidence="4">DUF1254 domain-containing protein</fullName>
    </submittedName>
</protein>
<dbReference type="Pfam" id="PF06742">
    <property type="entry name" value="DUF1214"/>
    <property type="match status" value="1"/>
</dbReference>
<evidence type="ECO:0000256" key="1">
    <source>
        <dbReference type="SAM" id="MobiDB-lite"/>
    </source>
</evidence>
<sequence>MKHLPAIFILAVLAAACNPADDAGSNQTPRPAQETGKEQTSPQAPEPEATDSLAASPGADRFEALASIPFEENRPTTETAKTLKEELLFQRATQTYLWAMPLINTMGMKVGSEEKFGGGYNVLPIWKKRLDAKTLVTTPNSDVIYAMGYVDLGETGPLVYEAPPMLQSILLDFWQRPIPVDGGDYFGDIGFFGPDQGKGGKFLILPPGYDGEVPDGYYVYRSGTNNVFIFLRSFFKDPKDLAPAVELLEQSKIYPLGKKDSAKPMEFPDGSGQSINMLPRSDASAFDQLKYLVDTEGSNLAGPDWLGMLAMIGIEKGKPFSPDARTRAILEAAARTAYKTSRVIGFEDSPGDMSFRVYPDRQWLNPFADGTPENPGGHKDVTWMRPKEGYRDLDARIWMFTDYYSLSPGMISQTPGKGAKYMIAFTDSDGEPLSGASNYRLHLPKDVPAANFWSLTLYEAENGSGLANGQPLPSRGSLDKPAQNPDGSTTLYLGPEAPAGKEANWLATPADRGYFTILRLYSPTEPAIDKSWKPGDIEKGWDSAGVTQ</sequence>
<proteinExistence type="predicted"/>
<dbReference type="Pfam" id="PF06863">
    <property type="entry name" value="DUF1254"/>
    <property type="match status" value="1"/>
</dbReference>
<comment type="caution">
    <text evidence="4">The sequence shown here is derived from an EMBL/GenBank/DDBJ whole genome shotgun (WGS) entry which is preliminary data.</text>
</comment>